<protein>
    <submittedName>
        <fullName evidence="1">Uncharacterized protein</fullName>
    </submittedName>
</protein>
<organism evidence="1 2">
    <name type="scientific">Quercus suber</name>
    <name type="common">Cork oak</name>
    <dbReference type="NCBI Taxonomy" id="58331"/>
    <lineage>
        <taxon>Eukaryota</taxon>
        <taxon>Viridiplantae</taxon>
        <taxon>Streptophyta</taxon>
        <taxon>Embryophyta</taxon>
        <taxon>Tracheophyta</taxon>
        <taxon>Spermatophyta</taxon>
        <taxon>Magnoliopsida</taxon>
        <taxon>eudicotyledons</taxon>
        <taxon>Gunneridae</taxon>
        <taxon>Pentapetalae</taxon>
        <taxon>rosids</taxon>
        <taxon>fabids</taxon>
        <taxon>Fagales</taxon>
        <taxon>Fagaceae</taxon>
        <taxon>Quercus</taxon>
    </lineage>
</organism>
<keyword evidence="2" id="KW-1185">Reference proteome</keyword>
<proteinExistence type="predicted"/>
<reference evidence="1 2" key="1">
    <citation type="journal article" date="2018" name="Sci. Data">
        <title>The draft genome sequence of cork oak.</title>
        <authorList>
            <person name="Ramos A.M."/>
            <person name="Usie A."/>
            <person name="Barbosa P."/>
            <person name="Barros P.M."/>
            <person name="Capote T."/>
            <person name="Chaves I."/>
            <person name="Simoes F."/>
            <person name="Abreu I."/>
            <person name="Carrasquinho I."/>
            <person name="Faro C."/>
            <person name="Guimaraes J.B."/>
            <person name="Mendonca D."/>
            <person name="Nobrega F."/>
            <person name="Rodrigues L."/>
            <person name="Saibo N.J.M."/>
            <person name="Varela M.C."/>
            <person name="Egas C."/>
            <person name="Matos J."/>
            <person name="Miguel C.M."/>
            <person name="Oliveira M.M."/>
            <person name="Ricardo C.P."/>
            <person name="Goncalves S."/>
        </authorList>
    </citation>
    <scope>NUCLEOTIDE SEQUENCE [LARGE SCALE GENOMIC DNA]</scope>
    <source>
        <strain evidence="2">cv. HL8</strain>
    </source>
</reference>
<name>A0AAW0JDW1_QUESU</name>
<sequence length="50" mass="5751">MFVVVQGIISLDYCKNVPKTISNLVKPRNSLPNLPRRFLIISRNAQRRSP</sequence>
<dbReference type="AlphaFoldDB" id="A0AAW0JDW1"/>
<comment type="caution">
    <text evidence="1">The sequence shown here is derived from an EMBL/GenBank/DDBJ whole genome shotgun (WGS) entry which is preliminary data.</text>
</comment>
<dbReference type="EMBL" id="PKMF04000590">
    <property type="protein sequence ID" value="KAK7824872.1"/>
    <property type="molecule type" value="Genomic_DNA"/>
</dbReference>
<evidence type="ECO:0000313" key="1">
    <source>
        <dbReference type="EMBL" id="KAK7824872.1"/>
    </source>
</evidence>
<evidence type="ECO:0000313" key="2">
    <source>
        <dbReference type="Proteomes" id="UP000237347"/>
    </source>
</evidence>
<gene>
    <name evidence="1" type="ORF">CFP56_033935</name>
</gene>
<accession>A0AAW0JDW1</accession>
<dbReference type="Proteomes" id="UP000237347">
    <property type="component" value="Unassembled WGS sequence"/>
</dbReference>